<keyword evidence="2" id="KW-1185">Reference proteome</keyword>
<gene>
    <name evidence="1" type="ORF">CWI71_10830</name>
</gene>
<dbReference type="RefSeq" id="WP_126755282.1">
    <property type="nucleotide sequence ID" value="NZ_PIPY01000011.1"/>
</dbReference>
<dbReference type="EMBL" id="PIPY01000011">
    <property type="protein sequence ID" value="RUO58625.1"/>
    <property type="molecule type" value="Genomic_DNA"/>
</dbReference>
<name>A0A432YC93_9GAMM</name>
<organism evidence="1 2">
    <name type="scientific">Pseudidiomarina insulisalsae</name>
    <dbReference type="NCBI Taxonomy" id="575789"/>
    <lineage>
        <taxon>Bacteria</taxon>
        <taxon>Pseudomonadati</taxon>
        <taxon>Pseudomonadota</taxon>
        <taxon>Gammaproteobacteria</taxon>
        <taxon>Alteromonadales</taxon>
        <taxon>Idiomarinaceae</taxon>
        <taxon>Pseudidiomarina</taxon>
    </lineage>
</organism>
<proteinExistence type="predicted"/>
<protein>
    <recommendedName>
        <fullName evidence="3">HNH endonuclease</fullName>
    </recommendedName>
</protein>
<evidence type="ECO:0000313" key="1">
    <source>
        <dbReference type="EMBL" id="RUO58625.1"/>
    </source>
</evidence>
<comment type="caution">
    <text evidence="1">The sequence shown here is derived from an EMBL/GenBank/DDBJ whole genome shotgun (WGS) entry which is preliminary data.</text>
</comment>
<reference evidence="2" key="1">
    <citation type="journal article" date="2018" name="Front. Microbiol.">
        <title>Genome-Based Analysis Reveals the Taxonomy and Diversity of the Family Idiomarinaceae.</title>
        <authorList>
            <person name="Liu Y."/>
            <person name="Lai Q."/>
            <person name="Shao Z."/>
        </authorList>
    </citation>
    <scope>NUCLEOTIDE SEQUENCE [LARGE SCALE GENOMIC DNA]</scope>
    <source>
        <strain evidence="2">CVS-6</strain>
    </source>
</reference>
<dbReference type="AlphaFoldDB" id="A0A432YC93"/>
<sequence length="271" mass="31052">MEEVKRLTPKPEVLRELFLKSGNVCAFPGCLHPIVDFNGIYVAQLCHIEAAAVGGPRFNASQSNEQRRQFENLLLMCHRHHKETDDVARFPVSKMKEIKRSHEAKFEKVLDSLANDVYDVALAYEPVPPQSAQVFVDEGWIEAEEIPIYLDEMNQLLQLLHKISPVTRKILLLVVNRADAHDGHFSVNEFQYVVSMDPKEAYNHIAILESYGLLYDDEDSNFFERKLRLQSVTKDSPHPVMLLLKEYCEKRSVDLSSILIDLNFGLVKSDV</sequence>
<dbReference type="OrthoDB" id="9052589at2"/>
<evidence type="ECO:0008006" key="3">
    <source>
        <dbReference type="Google" id="ProtNLM"/>
    </source>
</evidence>
<accession>A0A432YC93</accession>
<evidence type="ECO:0000313" key="2">
    <source>
        <dbReference type="Proteomes" id="UP000288259"/>
    </source>
</evidence>
<dbReference type="Proteomes" id="UP000288259">
    <property type="component" value="Unassembled WGS sequence"/>
</dbReference>